<keyword evidence="4" id="KW-1185">Reference proteome</keyword>
<dbReference type="RefSeq" id="XP_043000309.1">
    <property type="nucleotide sequence ID" value="XM_043144374.1"/>
</dbReference>
<evidence type="ECO:0000256" key="1">
    <source>
        <dbReference type="SAM" id="MobiDB-lite"/>
    </source>
</evidence>
<dbReference type="AlphaFoldDB" id="A0A8E5MK17"/>
<keyword evidence="2" id="KW-0812">Transmembrane</keyword>
<proteinExistence type="predicted"/>
<name>A0A8E5MK17_USTVR</name>
<feature type="region of interest" description="Disordered" evidence="1">
    <location>
        <begin position="186"/>
        <end position="259"/>
    </location>
</feature>
<evidence type="ECO:0000256" key="2">
    <source>
        <dbReference type="SAM" id="Phobius"/>
    </source>
</evidence>
<sequence>MGLEFDPDLVPRIKLGLHCAQIVLALVAWCMAIAVFSGKDAKIVGNNGWAFGVFFLTIPAWTYLIMTPRFARTRRFAEPHAMLAVDVVFTVIWLSAFAAQAAYNTSGLCGQVCGVSKGVVALGIFVCLFFGATTFVSAYTLTYWKFHGSLPGYDNRKLRGGDSNIDPDKAAFSMAPHGEEAYQRVDANDQDGSGSGSAYADAGRYGHAKPYSHGGEEEDDDPDRYGALPPRRTELFSQDTEYSSGGAGLPPASHTYGALRDDYDQEPAKFPAANYDRVVR</sequence>
<organism evidence="3 4">
    <name type="scientific">Ustilaginoidea virens</name>
    <name type="common">Rice false smut fungus</name>
    <name type="synonym">Villosiclava virens</name>
    <dbReference type="NCBI Taxonomy" id="1159556"/>
    <lineage>
        <taxon>Eukaryota</taxon>
        <taxon>Fungi</taxon>
        <taxon>Dikarya</taxon>
        <taxon>Ascomycota</taxon>
        <taxon>Pezizomycotina</taxon>
        <taxon>Sordariomycetes</taxon>
        <taxon>Hypocreomycetidae</taxon>
        <taxon>Hypocreales</taxon>
        <taxon>Clavicipitaceae</taxon>
        <taxon>Ustilaginoidea</taxon>
    </lineage>
</organism>
<dbReference type="GeneID" id="66067654"/>
<reference evidence="3" key="1">
    <citation type="submission" date="2020-03" db="EMBL/GenBank/DDBJ databases">
        <title>A mixture of massive structural variations and highly conserved coding sequences in Ustilaginoidea virens genome.</title>
        <authorList>
            <person name="Zhang K."/>
            <person name="Zhao Z."/>
            <person name="Zhang Z."/>
            <person name="Li Y."/>
            <person name="Hsiang T."/>
            <person name="Sun W."/>
        </authorList>
    </citation>
    <scope>NUCLEOTIDE SEQUENCE</scope>
    <source>
        <strain evidence="3">UV-8b</strain>
    </source>
</reference>
<dbReference type="PANTHER" id="PTHR37451:SF3">
    <property type="entry name" value="MARVEL DOMAIN-CONTAINING PROTEIN"/>
    <property type="match status" value="1"/>
</dbReference>
<feature type="compositionally biased region" description="Low complexity" evidence="1">
    <location>
        <begin position="196"/>
        <end position="205"/>
    </location>
</feature>
<evidence type="ECO:0000313" key="4">
    <source>
        <dbReference type="Proteomes" id="UP000027002"/>
    </source>
</evidence>
<dbReference type="OrthoDB" id="5284712at2759"/>
<feature type="transmembrane region" description="Helical" evidence="2">
    <location>
        <begin position="48"/>
        <end position="68"/>
    </location>
</feature>
<keyword evidence="2" id="KW-0472">Membrane</keyword>
<feature type="transmembrane region" description="Helical" evidence="2">
    <location>
        <begin position="80"/>
        <end position="99"/>
    </location>
</feature>
<feature type="transmembrane region" description="Helical" evidence="2">
    <location>
        <begin position="119"/>
        <end position="141"/>
    </location>
</feature>
<feature type="transmembrane region" description="Helical" evidence="2">
    <location>
        <begin position="15"/>
        <end position="36"/>
    </location>
</feature>
<protein>
    <recommendedName>
        <fullName evidence="5">Chaperone-binding protein</fullName>
    </recommendedName>
</protein>
<gene>
    <name evidence="3" type="ORF">UV8b_06877</name>
</gene>
<evidence type="ECO:0008006" key="5">
    <source>
        <dbReference type="Google" id="ProtNLM"/>
    </source>
</evidence>
<evidence type="ECO:0000313" key="3">
    <source>
        <dbReference type="EMBL" id="QUC22636.1"/>
    </source>
</evidence>
<accession>A0A8E5MK17</accession>
<dbReference type="PANTHER" id="PTHR37451">
    <property type="entry name" value="MARVEL DOMAIN"/>
    <property type="match status" value="1"/>
</dbReference>
<keyword evidence="2" id="KW-1133">Transmembrane helix</keyword>
<dbReference type="EMBL" id="CP072757">
    <property type="protein sequence ID" value="QUC22636.1"/>
    <property type="molecule type" value="Genomic_DNA"/>
</dbReference>
<dbReference type="Proteomes" id="UP000027002">
    <property type="component" value="Chromosome 5"/>
</dbReference>
<dbReference type="KEGG" id="uvi:66067654"/>